<accession>A0A6H2A0D3</accession>
<name>A0A6H2A0D3_9ZZZZ</name>
<protein>
    <submittedName>
        <fullName evidence="1">Uncharacterized protein</fullName>
    </submittedName>
</protein>
<dbReference type="EMBL" id="MT144378">
    <property type="protein sequence ID" value="QJA52920.1"/>
    <property type="molecule type" value="Genomic_DNA"/>
</dbReference>
<sequence>MDNAIQKTPEEIEKLQMEYMELISRFHNSTKLPCLYCSKPTIMLDGTAKYICQSSCDNMKQYNKALNDYEEYIINALGIKDLINDLR</sequence>
<organism evidence="1">
    <name type="scientific">viral metagenome</name>
    <dbReference type="NCBI Taxonomy" id="1070528"/>
    <lineage>
        <taxon>unclassified sequences</taxon>
        <taxon>metagenomes</taxon>
        <taxon>organismal metagenomes</taxon>
    </lineage>
</organism>
<dbReference type="AlphaFoldDB" id="A0A6H2A0D3"/>
<reference evidence="1" key="1">
    <citation type="submission" date="2020-03" db="EMBL/GenBank/DDBJ databases">
        <title>The deep terrestrial virosphere.</title>
        <authorList>
            <person name="Holmfeldt K."/>
            <person name="Nilsson E."/>
            <person name="Simone D."/>
            <person name="Lopez-Fernandez M."/>
            <person name="Wu X."/>
            <person name="de Brujin I."/>
            <person name="Lundin D."/>
            <person name="Andersson A."/>
            <person name="Bertilsson S."/>
            <person name="Dopson M."/>
        </authorList>
    </citation>
    <scope>NUCLEOTIDE SEQUENCE</scope>
    <source>
        <strain evidence="1">TM448A03072</strain>
    </source>
</reference>
<proteinExistence type="predicted"/>
<evidence type="ECO:0000313" key="1">
    <source>
        <dbReference type="EMBL" id="QJA52920.1"/>
    </source>
</evidence>
<gene>
    <name evidence="1" type="ORF">TM448A03072_0010</name>
</gene>